<evidence type="ECO:0000313" key="1">
    <source>
        <dbReference type="EMBL" id="JAH49125.1"/>
    </source>
</evidence>
<reference evidence="1" key="2">
    <citation type="journal article" date="2015" name="Fish Shellfish Immunol.">
        <title>Early steps in the European eel (Anguilla anguilla)-Vibrio vulnificus interaction in the gills: Role of the RtxA13 toxin.</title>
        <authorList>
            <person name="Callol A."/>
            <person name="Pajuelo D."/>
            <person name="Ebbesson L."/>
            <person name="Teles M."/>
            <person name="MacKenzie S."/>
            <person name="Amaro C."/>
        </authorList>
    </citation>
    <scope>NUCLEOTIDE SEQUENCE</scope>
</reference>
<proteinExistence type="predicted"/>
<sequence>MYKNYISTFLYRHWFNLFSRL</sequence>
<protein>
    <submittedName>
        <fullName evidence="1">Uncharacterized protein</fullName>
    </submittedName>
</protein>
<dbReference type="AlphaFoldDB" id="A0A0E9T8C4"/>
<dbReference type="EMBL" id="GBXM01059452">
    <property type="protein sequence ID" value="JAH49125.1"/>
    <property type="molecule type" value="Transcribed_RNA"/>
</dbReference>
<reference evidence="1" key="1">
    <citation type="submission" date="2014-11" db="EMBL/GenBank/DDBJ databases">
        <authorList>
            <person name="Amaro Gonzalez C."/>
        </authorList>
    </citation>
    <scope>NUCLEOTIDE SEQUENCE</scope>
</reference>
<accession>A0A0E9T8C4</accession>
<name>A0A0E9T8C4_ANGAN</name>
<organism evidence="1">
    <name type="scientific">Anguilla anguilla</name>
    <name type="common">European freshwater eel</name>
    <name type="synonym">Muraena anguilla</name>
    <dbReference type="NCBI Taxonomy" id="7936"/>
    <lineage>
        <taxon>Eukaryota</taxon>
        <taxon>Metazoa</taxon>
        <taxon>Chordata</taxon>
        <taxon>Craniata</taxon>
        <taxon>Vertebrata</taxon>
        <taxon>Euteleostomi</taxon>
        <taxon>Actinopterygii</taxon>
        <taxon>Neopterygii</taxon>
        <taxon>Teleostei</taxon>
        <taxon>Anguilliformes</taxon>
        <taxon>Anguillidae</taxon>
        <taxon>Anguilla</taxon>
    </lineage>
</organism>